<keyword evidence="2 5" id="KW-0812">Transmembrane</keyword>
<sequence>MSLNRVKAIWWRHAYDLKHNVGRLFDTFYWPALDIVLWGMTSVYFQQKAATADIVLVLLSGLVFWQVIWRSQYEVTVNLLEELWSHNLVNVLATPLTIYEWVVAVICLGFIRMFFAIGFGLALVYWLYGVNILQVGWMMVPFVALLLMSGWYIGLVAAGVILRFGMRIEVIAWSGVSLLAPFSAIYYPVSTLPEWGQRIAAWVPASYVFEGMRVVLSRGQIDQAMLLKSLGLTVIYLVLGLGFFWLMYQQRRKLGVSSLE</sequence>
<dbReference type="Proteomes" id="UP000033860">
    <property type="component" value="Unassembled WGS sequence"/>
</dbReference>
<evidence type="ECO:0000313" key="7">
    <source>
        <dbReference type="EMBL" id="KKU61182.1"/>
    </source>
</evidence>
<dbReference type="PANTHER" id="PTHR43229">
    <property type="entry name" value="NODULATION PROTEIN J"/>
    <property type="match status" value="1"/>
</dbReference>
<organism evidence="7 8">
    <name type="scientific">Candidatus Beckwithbacteria bacterium GW2011_GWB1_47_15</name>
    <dbReference type="NCBI Taxonomy" id="1618371"/>
    <lineage>
        <taxon>Bacteria</taxon>
        <taxon>Candidatus Beckwithiibacteriota</taxon>
    </lineage>
</organism>
<dbReference type="InterPro" id="IPR013525">
    <property type="entry name" value="ABC2_TM"/>
</dbReference>
<feature type="transmembrane region" description="Helical" evidence="5">
    <location>
        <begin position="140"/>
        <end position="164"/>
    </location>
</feature>
<evidence type="ECO:0000256" key="4">
    <source>
        <dbReference type="ARBA" id="ARBA00023136"/>
    </source>
</evidence>
<dbReference type="PANTHER" id="PTHR43229:SF3">
    <property type="entry name" value="ABC-TYPE MULTIDRUG TRANSPORT SYSTEM, PERMEASE COMPONENT"/>
    <property type="match status" value="1"/>
</dbReference>
<evidence type="ECO:0000256" key="1">
    <source>
        <dbReference type="ARBA" id="ARBA00004141"/>
    </source>
</evidence>
<protein>
    <recommendedName>
        <fullName evidence="6">ABC-2 type transporter transmembrane domain-containing protein</fullName>
    </recommendedName>
</protein>
<evidence type="ECO:0000256" key="3">
    <source>
        <dbReference type="ARBA" id="ARBA00022989"/>
    </source>
</evidence>
<evidence type="ECO:0000259" key="6">
    <source>
        <dbReference type="Pfam" id="PF01061"/>
    </source>
</evidence>
<accession>A0A0G1RVN1</accession>
<feature type="transmembrane region" description="Helical" evidence="5">
    <location>
        <begin position="170"/>
        <end position="187"/>
    </location>
</feature>
<keyword evidence="3 5" id="KW-1133">Transmembrane helix</keyword>
<comment type="subcellular location">
    <subcellularLocation>
        <location evidence="1">Membrane</location>
        <topology evidence="1">Multi-pass membrane protein</topology>
    </subcellularLocation>
</comment>
<evidence type="ECO:0000256" key="2">
    <source>
        <dbReference type="ARBA" id="ARBA00022692"/>
    </source>
</evidence>
<dbReference type="GO" id="GO:0140359">
    <property type="term" value="F:ABC-type transporter activity"/>
    <property type="evidence" value="ECO:0007669"/>
    <property type="project" value="InterPro"/>
</dbReference>
<evidence type="ECO:0000256" key="5">
    <source>
        <dbReference type="SAM" id="Phobius"/>
    </source>
</evidence>
<dbReference type="AlphaFoldDB" id="A0A0G1RVN1"/>
<dbReference type="InterPro" id="IPR051784">
    <property type="entry name" value="Nod_factor_ABC_transporter"/>
</dbReference>
<evidence type="ECO:0000313" key="8">
    <source>
        <dbReference type="Proteomes" id="UP000033860"/>
    </source>
</evidence>
<dbReference type="Pfam" id="PF01061">
    <property type="entry name" value="ABC2_membrane"/>
    <property type="match status" value="1"/>
</dbReference>
<name>A0A0G1RVN1_9BACT</name>
<feature type="transmembrane region" description="Helical" evidence="5">
    <location>
        <begin position="101"/>
        <end position="128"/>
    </location>
</feature>
<proteinExistence type="predicted"/>
<comment type="caution">
    <text evidence="7">The sequence shown here is derived from an EMBL/GenBank/DDBJ whole genome shotgun (WGS) entry which is preliminary data.</text>
</comment>
<feature type="domain" description="ABC-2 type transporter transmembrane" evidence="6">
    <location>
        <begin position="29"/>
        <end position="215"/>
    </location>
</feature>
<feature type="transmembrane region" description="Helical" evidence="5">
    <location>
        <begin position="52"/>
        <end position="69"/>
    </location>
</feature>
<dbReference type="GO" id="GO:0016020">
    <property type="term" value="C:membrane"/>
    <property type="evidence" value="ECO:0007669"/>
    <property type="project" value="UniProtKB-SubCell"/>
</dbReference>
<dbReference type="EMBL" id="LCNT01000004">
    <property type="protein sequence ID" value="KKU61182.1"/>
    <property type="molecule type" value="Genomic_DNA"/>
</dbReference>
<reference evidence="7 8" key="1">
    <citation type="journal article" date="2015" name="Nature">
        <title>rRNA introns, odd ribosomes, and small enigmatic genomes across a large radiation of phyla.</title>
        <authorList>
            <person name="Brown C.T."/>
            <person name="Hug L.A."/>
            <person name="Thomas B.C."/>
            <person name="Sharon I."/>
            <person name="Castelle C.J."/>
            <person name="Singh A."/>
            <person name="Wilkins M.J."/>
            <person name="Williams K.H."/>
            <person name="Banfield J.F."/>
        </authorList>
    </citation>
    <scope>NUCLEOTIDE SEQUENCE [LARGE SCALE GENOMIC DNA]</scope>
</reference>
<gene>
    <name evidence="7" type="ORF">UX85_C0004G0104</name>
</gene>
<feature type="transmembrane region" description="Helical" evidence="5">
    <location>
        <begin position="229"/>
        <end position="248"/>
    </location>
</feature>
<keyword evidence="4 5" id="KW-0472">Membrane</keyword>